<evidence type="ECO:0000313" key="3">
    <source>
        <dbReference type="Proteomes" id="UP000799640"/>
    </source>
</evidence>
<feature type="compositionally biased region" description="Low complexity" evidence="1">
    <location>
        <begin position="108"/>
        <end position="132"/>
    </location>
</feature>
<feature type="compositionally biased region" description="Low complexity" evidence="1">
    <location>
        <begin position="187"/>
        <end position="197"/>
    </location>
</feature>
<feature type="region of interest" description="Disordered" evidence="1">
    <location>
        <begin position="93"/>
        <end position="139"/>
    </location>
</feature>
<feature type="region of interest" description="Disordered" evidence="1">
    <location>
        <begin position="157"/>
        <end position="207"/>
    </location>
</feature>
<gene>
    <name evidence="2" type="ORF">EJ06DRAFT_234625</name>
</gene>
<feature type="region of interest" description="Disordered" evidence="1">
    <location>
        <begin position="575"/>
        <end position="659"/>
    </location>
</feature>
<dbReference type="PANTHER" id="PTHR12751:SF18">
    <property type="entry name" value="PHOSPHATASE AND ACTIN REGULATOR 1"/>
    <property type="match status" value="1"/>
</dbReference>
<organism evidence="2 3">
    <name type="scientific">Trichodelitschia bisporula</name>
    <dbReference type="NCBI Taxonomy" id="703511"/>
    <lineage>
        <taxon>Eukaryota</taxon>
        <taxon>Fungi</taxon>
        <taxon>Dikarya</taxon>
        <taxon>Ascomycota</taxon>
        <taxon>Pezizomycotina</taxon>
        <taxon>Dothideomycetes</taxon>
        <taxon>Dothideomycetes incertae sedis</taxon>
        <taxon>Phaeotrichales</taxon>
        <taxon>Phaeotrichaceae</taxon>
        <taxon>Trichodelitschia</taxon>
    </lineage>
</organism>
<feature type="compositionally biased region" description="Polar residues" evidence="1">
    <location>
        <begin position="650"/>
        <end position="659"/>
    </location>
</feature>
<dbReference type="GO" id="GO:0003779">
    <property type="term" value="F:actin binding"/>
    <property type="evidence" value="ECO:0007669"/>
    <property type="project" value="TreeGrafter"/>
</dbReference>
<evidence type="ECO:0000256" key="1">
    <source>
        <dbReference type="SAM" id="MobiDB-lite"/>
    </source>
</evidence>
<feature type="compositionally biased region" description="Low complexity" evidence="1">
    <location>
        <begin position="157"/>
        <end position="167"/>
    </location>
</feature>
<reference evidence="2" key="1">
    <citation type="journal article" date="2020" name="Stud. Mycol.">
        <title>101 Dothideomycetes genomes: a test case for predicting lifestyles and emergence of pathogens.</title>
        <authorList>
            <person name="Haridas S."/>
            <person name="Albert R."/>
            <person name="Binder M."/>
            <person name="Bloem J."/>
            <person name="Labutti K."/>
            <person name="Salamov A."/>
            <person name="Andreopoulos B."/>
            <person name="Baker S."/>
            <person name="Barry K."/>
            <person name="Bills G."/>
            <person name="Bluhm B."/>
            <person name="Cannon C."/>
            <person name="Castanera R."/>
            <person name="Culley D."/>
            <person name="Daum C."/>
            <person name="Ezra D."/>
            <person name="Gonzalez J."/>
            <person name="Henrissat B."/>
            <person name="Kuo A."/>
            <person name="Liang C."/>
            <person name="Lipzen A."/>
            <person name="Lutzoni F."/>
            <person name="Magnuson J."/>
            <person name="Mondo S."/>
            <person name="Nolan M."/>
            <person name="Ohm R."/>
            <person name="Pangilinan J."/>
            <person name="Park H.-J."/>
            <person name="Ramirez L."/>
            <person name="Alfaro M."/>
            <person name="Sun H."/>
            <person name="Tritt A."/>
            <person name="Yoshinaga Y."/>
            <person name="Zwiers L.-H."/>
            <person name="Turgeon B."/>
            <person name="Goodwin S."/>
            <person name="Spatafora J."/>
            <person name="Crous P."/>
            <person name="Grigoriev I."/>
        </authorList>
    </citation>
    <scope>NUCLEOTIDE SEQUENCE</scope>
    <source>
        <strain evidence="2">CBS 262.69</strain>
    </source>
</reference>
<name>A0A6G1HJT6_9PEZI</name>
<dbReference type="AlphaFoldDB" id="A0A6G1HJT6"/>
<dbReference type="EMBL" id="ML996707">
    <property type="protein sequence ID" value="KAF2396323.1"/>
    <property type="molecule type" value="Genomic_DNA"/>
</dbReference>
<evidence type="ECO:0008006" key="4">
    <source>
        <dbReference type="Google" id="ProtNLM"/>
    </source>
</evidence>
<protein>
    <recommendedName>
        <fullName evidence="4">Bud neck involved protein</fullName>
    </recommendedName>
</protein>
<feature type="region of interest" description="Disordered" evidence="1">
    <location>
        <begin position="279"/>
        <end position="389"/>
    </location>
</feature>
<dbReference type="PANTHER" id="PTHR12751">
    <property type="entry name" value="PHOSPHATASE AND ACTIN REGULATOR PHACTR"/>
    <property type="match status" value="1"/>
</dbReference>
<feature type="compositionally biased region" description="Polar residues" evidence="1">
    <location>
        <begin position="93"/>
        <end position="105"/>
    </location>
</feature>
<dbReference type="Proteomes" id="UP000799640">
    <property type="component" value="Unassembled WGS sequence"/>
</dbReference>
<accession>A0A6G1HJT6</accession>
<keyword evidence="3" id="KW-1185">Reference proteome</keyword>
<feature type="compositionally biased region" description="Polar residues" evidence="1">
    <location>
        <begin position="343"/>
        <end position="363"/>
    </location>
</feature>
<sequence>MAEVLVSTSTITMLHAPSDAFQNASSSAQTHHPQSRTSSSGAGQMARNQMYTSHSVVGSGYRGASAPVAPYAFQSTPVLKQEIRTVSNPVQRPSIGISQLNSSRHQYAPSSSASTASSNSSSNPSLAGNPPASKDDSVLSSRVPVLSDQRPYSLFSSASSPDLSLTLPTETAKPSPDRYRRVRRTDSTNSTSTLDSTAPRANSSPSVVTLKSGIRNVSEGLTHNLSGSADDSIISRSQAGRYRRRSFGAFEVGPVSAPAATPVAATATKSPPTWAQIAAIRPEQSRSESPTQVRVPYHERTNSGESTRSSHSAKRPTSARQDSYSSNTTNTPPRPTTAPVSASRPSMASRSTQEQPKRTTIPSPLSKPMDTDVEKAPASPKITADAFPPSPAAQKLAAITEKDGNTVKSRLRRAFSFGSAQELRRSTAENGLHAERMRLRKEKFESERNEDSTIAASQEAGGIGTNIYTGQGGVYGSTDNLSISSTASSASIMLRKMGKGMKRSSRSLKALFRPKLTSVSDKDRAQPPSAAEVSLVTVEAERDTVNVNADPHEHPGGGTGFPRLERNSLDANTVVTIPERGSSSHGSKESSRKSIVGGDRERAEVLAAVKKGILKRRPSPSFSDQAPAKRTTGSGSSSPTPTPGAHAPESVTTDWSSVPATPEDRVAAEGTEKDFFLAAGRYATTSTRSLPNSTPQPGGGRNISWNPRIQFYDVWASSEYDRRGDIATCNRLTPMLAQQIKEELNSFKMEMEVHEDSKPHTHFF</sequence>
<proteinExistence type="predicted"/>
<feature type="compositionally biased region" description="Basic and acidic residues" evidence="1">
    <location>
        <begin position="586"/>
        <end position="604"/>
    </location>
</feature>
<feature type="region of interest" description="Disordered" evidence="1">
    <location>
        <begin position="22"/>
        <end position="45"/>
    </location>
</feature>
<dbReference type="GO" id="GO:0030036">
    <property type="term" value="P:actin cytoskeleton organization"/>
    <property type="evidence" value="ECO:0007669"/>
    <property type="project" value="TreeGrafter"/>
</dbReference>
<evidence type="ECO:0000313" key="2">
    <source>
        <dbReference type="EMBL" id="KAF2396323.1"/>
    </source>
</evidence>
<dbReference type="OrthoDB" id="5563016at2759"/>